<dbReference type="Pfam" id="PF00240">
    <property type="entry name" value="ubiquitin"/>
    <property type="match status" value="1"/>
</dbReference>
<dbReference type="Proteomes" id="UP001140094">
    <property type="component" value="Unassembled WGS sequence"/>
</dbReference>
<dbReference type="InterPro" id="IPR000626">
    <property type="entry name" value="Ubiquitin-like_dom"/>
</dbReference>
<dbReference type="Gene3D" id="3.10.20.90">
    <property type="entry name" value="Phosphatidylinositol 3-kinase Catalytic Subunit, Chain A, domain 1"/>
    <property type="match status" value="1"/>
</dbReference>
<evidence type="ECO:0000313" key="4">
    <source>
        <dbReference type="Proteomes" id="UP001140094"/>
    </source>
</evidence>
<dbReference type="AlphaFoldDB" id="A0A9W8LNV6"/>
<dbReference type="PANTHER" id="PTHR47795:SF1">
    <property type="entry name" value="DNA-DEPENDENT METALLOPROTEASE WSS1 HOMOLOG 2"/>
    <property type="match status" value="1"/>
</dbReference>
<dbReference type="PANTHER" id="PTHR47795">
    <property type="entry name" value="UBIQUITIN AND WLM DOMAIN-CONTAINING METALLOPROTEASE SPCC1442.07C"/>
    <property type="match status" value="1"/>
</dbReference>
<accession>A0A9W8LNV6</accession>
<name>A0A9W8LNV6_9FUNG</name>
<proteinExistence type="predicted"/>
<dbReference type="GO" id="GO:0070628">
    <property type="term" value="F:proteasome binding"/>
    <property type="evidence" value="ECO:0007669"/>
    <property type="project" value="TreeGrafter"/>
</dbReference>
<organism evidence="3 4">
    <name type="scientific">Coemansia guatemalensis</name>
    <dbReference type="NCBI Taxonomy" id="2761395"/>
    <lineage>
        <taxon>Eukaryota</taxon>
        <taxon>Fungi</taxon>
        <taxon>Fungi incertae sedis</taxon>
        <taxon>Zoopagomycota</taxon>
        <taxon>Kickxellomycotina</taxon>
        <taxon>Kickxellomycetes</taxon>
        <taxon>Kickxellales</taxon>
        <taxon>Kickxellaceae</taxon>
        <taxon>Coemansia</taxon>
    </lineage>
</organism>
<dbReference type="CDD" id="cd17039">
    <property type="entry name" value="Ubl_ubiquitin_like"/>
    <property type="match status" value="1"/>
</dbReference>
<sequence>MTHSVRVSHKGRIEELAVSETTTLEQLRAEIAQVFGVEPQNQRLLYRGALTDNAATVKSLVPNNAKIVLVGATTQEYNTLQANVERREKGRANYAKYKATSASVYRTPVAKSEFGFGVLDPLLQLPQQHRAMEILRRLANDVGVREVMNKHEYRVGVLRELHPNERTILGYNRNRGQVIALRLRTDDLEGFRDYLGIRQVLMHELAHMVWDKHDDNFHRLNRQHCREVVELDWTRRGRTVGAATNVYEPPTAEQAAEVDGGSLGAGGFVLGGQAPQESLPRDQAYQAWLRRSGKQKQQDN</sequence>
<evidence type="ECO:0000259" key="1">
    <source>
        <dbReference type="PROSITE" id="PS50053"/>
    </source>
</evidence>
<feature type="domain" description="Ubiquitin-like" evidence="1">
    <location>
        <begin position="1"/>
        <end position="60"/>
    </location>
</feature>
<dbReference type="InterPro" id="IPR029071">
    <property type="entry name" value="Ubiquitin-like_domsf"/>
</dbReference>
<dbReference type="PROSITE" id="PS50053">
    <property type="entry name" value="UBIQUITIN_2"/>
    <property type="match status" value="1"/>
</dbReference>
<protein>
    <recommendedName>
        <fullName evidence="5">WLM-domain-containing protein</fullName>
    </recommendedName>
</protein>
<dbReference type="Pfam" id="PF08325">
    <property type="entry name" value="WLM"/>
    <property type="match status" value="1"/>
</dbReference>
<evidence type="ECO:0000259" key="2">
    <source>
        <dbReference type="PROSITE" id="PS51397"/>
    </source>
</evidence>
<dbReference type="SUPFAM" id="SSF54236">
    <property type="entry name" value="Ubiquitin-like"/>
    <property type="match status" value="1"/>
</dbReference>
<dbReference type="EMBL" id="JANBUO010002562">
    <property type="protein sequence ID" value="KAJ2794357.1"/>
    <property type="molecule type" value="Genomic_DNA"/>
</dbReference>
<evidence type="ECO:0008006" key="5">
    <source>
        <dbReference type="Google" id="ProtNLM"/>
    </source>
</evidence>
<dbReference type="OrthoDB" id="49605at2759"/>
<dbReference type="PROSITE" id="PS51397">
    <property type="entry name" value="WLM"/>
    <property type="match status" value="1"/>
</dbReference>
<comment type="caution">
    <text evidence="3">The sequence shown here is derived from an EMBL/GenBank/DDBJ whole genome shotgun (WGS) entry which is preliminary data.</text>
</comment>
<keyword evidence="4" id="KW-1185">Reference proteome</keyword>
<feature type="domain" description="WLM" evidence="2">
    <location>
        <begin position="107"/>
        <end position="293"/>
    </location>
</feature>
<dbReference type="InterPro" id="IPR013536">
    <property type="entry name" value="WLM_dom"/>
</dbReference>
<reference evidence="3" key="1">
    <citation type="submission" date="2022-07" db="EMBL/GenBank/DDBJ databases">
        <title>Phylogenomic reconstructions and comparative analyses of Kickxellomycotina fungi.</title>
        <authorList>
            <person name="Reynolds N.K."/>
            <person name="Stajich J.E."/>
            <person name="Barry K."/>
            <person name="Grigoriev I.V."/>
            <person name="Crous P."/>
            <person name="Smith M.E."/>
        </authorList>
    </citation>
    <scope>NUCLEOTIDE SEQUENCE</scope>
    <source>
        <strain evidence="3">NRRL 1565</strain>
    </source>
</reference>
<evidence type="ECO:0000313" key="3">
    <source>
        <dbReference type="EMBL" id="KAJ2794357.1"/>
    </source>
</evidence>
<gene>
    <name evidence="3" type="ORF">H4R20_006255</name>
</gene>